<protein>
    <recommendedName>
        <fullName evidence="8">HTH crp-type domain-containing protein</fullName>
    </recommendedName>
</protein>
<comment type="caution">
    <text evidence="6">The sequence shown here is derived from an EMBL/GenBank/DDBJ whole genome shotgun (WGS) entry which is preliminary data.</text>
</comment>
<dbReference type="OrthoDB" id="9774616at2"/>
<evidence type="ECO:0000256" key="1">
    <source>
        <dbReference type="ARBA" id="ARBA00023015"/>
    </source>
</evidence>
<evidence type="ECO:0008006" key="8">
    <source>
        <dbReference type="Google" id="ProtNLM"/>
    </source>
</evidence>
<dbReference type="InterPro" id="IPR018490">
    <property type="entry name" value="cNMP-bd_dom_sf"/>
</dbReference>
<evidence type="ECO:0000259" key="5">
    <source>
        <dbReference type="PROSITE" id="PS51063"/>
    </source>
</evidence>
<dbReference type="CDD" id="cd00038">
    <property type="entry name" value="CAP_ED"/>
    <property type="match status" value="1"/>
</dbReference>
<dbReference type="Proteomes" id="UP000037392">
    <property type="component" value="Unassembled WGS sequence"/>
</dbReference>
<dbReference type="AlphaFoldDB" id="A0A0J9BXS4"/>
<evidence type="ECO:0000259" key="4">
    <source>
        <dbReference type="PROSITE" id="PS50042"/>
    </source>
</evidence>
<evidence type="ECO:0000313" key="7">
    <source>
        <dbReference type="Proteomes" id="UP000037392"/>
    </source>
</evidence>
<evidence type="ECO:0000313" key="6">
    <source>
        <dbReference type="EMBL" id="KMW17004.1"/>
    </source>
</evidence>
<accession>A0A0J9BXS4</accession>
<dbReference type="InterPro" id="IPR036390">
    <property type="entry name" value="WH_DNA-bd_sf"/>
</dbReference>
<dbReference type="PATRIC" id="fig|742734.4.peg.3925"/>
<dbReference type="Pfam" id="PF13545">
    <property type="entry name" value="HTH_Crp_2"/>
    <property type="match status" value="1"/>
</dbReference>
<dbReference type="GO" id="GO:0006355">
    <property type="term" value="P:regulation of DNA-templated transcription"/>
    <property type="evidence" value="ECO:0007669"/>
    <property type="project" value="InterPro"/>
</dbReference>
<reference evidence="6 7" key="1">
    <citation type="submission" date="2011-04" db="EMBL/GenBank/DDBJ databases">
        <title>The Genome Sequence of Clostridium citroniae WAL-19142.</title>
        <authorList>
            <consortium name="The Broad Institute Genome Sequencing Platform"/>
            <person name="Earl A."/>
            <person name="Ward D."/>
            <person name="Feldgarden M."/>
            <person name="Gevers D."/>
            <person name="Warren Y.A."/>
            <person name="Tyrrell K.L."/>
            <person name="Citron D.M."/>
            <person name="Goldstein E.J."/>
            <person name="Daigneault M."/>
            <person name="Allen-Vercoe E."/>
            <person name="Young S.K."/>
            <person name="Zeng Q."/>
            <person name="Gargeya S."/>
            <person name="Fitzgerald M."/>
            <person name="Haas B."/>
            <person name="Abouelleil A."/>
            <person name="Alvarado L."/>
            <person name="Arachchi H.M."/>
            <person name="Berlin A."/>
            <person name="Brown A."/>
            <person name="Chapman S.B."/>
            <person name="Chen Z."/>
            <person name="Dunbar C."/>
            <person name="Freedman E."/>
            <person name="Gearin G."/>
            <person name="Gellesch M."/>
            <person name="Goldberg J."/>
            <person name="Griggs A."/>
            <person name="Gujja S."/>
            <person name="Heilman E.R."/>
            <person name="Heiman D."/>
            <person name="Howarth C."/>
            <person name="Larson L."/>
            <person name="Lui A."/>
            <person name="MacDonald P.J."/>
            <person name="Mehta T."/>
            <person name="Montmayeur A."/>
            <person name="Murphy C."/>
            <person name="Neiman D."/>
            <person name="Pearson M."/>
            <person name="Priest M."/>
            <person name="Roberts A."/>
            <person name="Saif S."/>
            <person name="Shea T."/>
            <person name="Shenoy N."/>
            <person name="Sisk P."/>
            <person name="Stolte C."/>
            <person name="Sykes S."/>
            <person name="White J."/>
            <person name="Yandava C."/>
            <person name="Wortman J."/>
            <person name="Nusbaum C."/>
            <person name="Birren B."/>
        </authorList>
    </citation>
    <scope>NUCLEOTIDE SEQUENCE [LARGE SCALE GENOMIC DNA]</scope>
    <source>
        <strain evidence="6 7">WAL-19142</strain>
    </source>
</reference>
<evidence type="ECO:0000256" key="3">
    <source>
        <dbReference type="ARBA" id="ARBA00023163"/>
    </source>
</evidence>
<evidence type="ECO:0000256" key="2">
    <source>
        <dbReference type="ARBA" id="ARBA00023125"/>
    </source>
</evidence>
<keyword evidence="3" id="KW-0804">Transcription</keyword>
<dbReference type="GO" id="GO:0003677">
    <property type="term" value="F:DNA binding"/>
    <property type="evidence" value="ECO:0007669"/>
    <property type="project" value="UniProtKB-KW"/>
</dbReference>
<dbReference type="InterPro" id="IPR000595">
    <property type="entry name" value="cNMP-bd_dom"/>
</dbReference>
<feature type="domain" description="Cyclic nucleotide-binding" evidence="4">
    <location>
        <begin position="14"/>
        <end position="116"/>
    </location>
</feature>
<name>A0A0J9BXS4_9FIRM</name>
<dbReference type="RefSeq" id="WP_007865078.1">
    <property type="nucleotide sequence ID" value="NZ_KQ235880.1"/>
</dbReference>
<proteinExistence type="predicted"/>
<dbReference type="EMBL" id="ADLK01000028">
    <property type="protein sequence ID" value="KMW17004.1"/>
    <property type="molecule type" value="Genomic_DNA"/>
</dbReference>
<dbReference type="InterPro" id="IPR014710">
    <property type="entry name" value="RmlC-like_jellyroll"/>
</dbReference>
<dbReference type="Pfam" id="PF00027">
    <property type="entry name" value="cNMP_binding"/>
    <property type="match status" value="1"/>
</dbReference>
<dbReference type="PROSITE" id="PS51063">
    <property type="entry name" value="HTH_CRP_2"/>
    <property type="match status" value="1"/>
</dbReference>
<dbReference type="GeneID" id="93162561"/>
<dbReference type="SUPFAM" id="SSF46785">
    <property type="entry name" value="Winged helix' DNA-binding domain"/>
    <property type="match status" value="1"/>
</dbReference>
<dbReference type="Gene3D" id="2.60.120.10">
    <property type="entry name" value="Jelly Rolls"/>
    <property type="match status" value="1"/>
</dbReference>
<dbReference type="PROSITE" id="PS50042">
    <property type="entry name" value="CNMP_BINDING_3"/>
    <property type="match status" value="1"/>
</dbReference>
<dbReference type="SUPFAM" id="SSF51206">
    <property type="entry name" value="cAMP-binding domain-like"/>
    <property type="match status" value="1"/>
</dbReference>
<keyword evidence="1" id="KW-0805">Transcription regulation</keyword>
<sequence length="223" mass="24819">METSAIQDLCKTGLFAGISHRDAEHLLSCLDTQVWKYTAAATVIEEGSCVRRFGVLLNGQGRSYRTDPSGRTITITLLREGSEIGVLLAASRECKSPVSVEVSEGSSILFISYTSLTGSCCKNCPCHKQLLQNFMGIVAQKGLVLHERIDCLLKPTAREKILTYLNCISREKESSSFTIPMDRSAMAEYLNIDRSALSRELSRMKADGILDYYKNQFRLMKSQ</sequence>
<dbReference type="InterPro" id="IPR012318">
    <property type="entry name" value="HTH_CRP"/>
</dbReference>
<gene>
    <name evidence="6" type="ORF">HMPREF9470_03657</name>
</gene>
<feature type="domain" description="HTH crp-type" evidence="5">
    <location>
        <begin position="155"/>
        <end position="223"/>
    </location>
</feature>
<organism evidence="6 7">
    <name type="scientific">[Clostridium] citroniae WAL-19142</name>
    <dbReference type="NCBI Taxonomy" id="742734"/>
    <lineage>
        <taxon>Bacteria</taxon>
        <taxon>Bacillati</taxon>
        <taxon>Bacillota</taxon>
        <taxon>Clostridia</taxon>
        <taxon>Lachnospirales</taxon>
        <taxon>Lachnospiraceae</taxon>
        <taxon>Enterocloster</taxon>
    </lineage>
</organism>
<keyword evidence="2" id="KW-0238">DNA-binding</keyword>